<feature type="domain" description="Methyltransferase small" evidence="6">
    <location>
        <begin position="64"/>
        <end position="172"/>
    </location>
</feature>
<evidence type="ECO:0000256" key="1">
    <source>
        <dbReference type="ARBA" id="ARBA00012771"/>
    </source>
</evidence>
<evidence type="ECO:0000259" key="6">
    <source>
        <dbReference type="Pfam" id="PF05175"/>
    </source>
</evidence>
<dbReference type="InterPro" id="IPR029063">
    <property type="entry name" value="SAM-dependent_MTases_sf"/>
</dbReference>
<dbReference type="NCBIfam" id="TIGR03534">
    <property type="entry name" value="RF_mod_PrmC"/>
    <property type="match status" value="1"/>
</dbReference>
<accession>A0ABW5WBN5</accession>
<keyword evidence="4" id="KW-0949">S-adenosyl-L-methionine</keyword>
<dbReference type="Pfam" id="PF05175">
    <property type="entry name" value="MTS"/>
    <property type="match status" value="1"/>
</dbReference>
<dbReference type="NCBIfam" id="TIGR03704">
    <property type="entry name" value="PrmC_rel_meth"/>
    <property type="match status" value="1"/>
</dbReference>
<keyword evidence="3" id="KW-0808">Transferase</keyword>
<dbReference type="Gene3D" id="3.40.50.150">
    <property type="entry name" value="Vaccinia Virus protein VP39"/>
    <property type="match status" value="1"/>
</dbReference>
<evidence type="ECO:0000313" key="8">
    <source>
        <dbReference type="Proteomes" id="UP001597478"/>
    </source>
</evidence>
<dbReference type="InterPro" id="IPR019874">
    <property type="entry name" value="RF_methyltr_PrmC"/>
</dbReference>
<dbReference type="InterPro" id="IPR007848">
    <property type="entry name" value="Small_mtfrase_dom"/>
</dbReference>
<dbReference type="RefSeq" id="WP_377390872.1">
    <property type="nucleotide sequence ID" value="NZ_JBHSAN010000024.1"/>
</dbReference>
<dbReference type="EC" id="2.1.1.297" evidence="1"/>
<dbReference type="InterPro" id="IPR022446">
    <property type="entry name" value="MeTrfrase_put"/>
</dbReference>
<evidence type="ECO:0000256" key="4">
    <source>
        <dbReference type="ARBA" id="ARBA00022691"/>
    </source>
</evidence>
<keyword evidence="2" id="KW-0489">Methyltransferase</keyword>
<comment type="catalytic activity">
    <reaction evidence="5">
        <text>L-glutaminyl-[peptide chain release factor] + S-adenosyl-L-methionine = N(5)-methyl-L-glutaminyl-[peptide chain release factor] + S-adenosyl-L-homocysteine + H(+)</text>
        <dbReference type="Rhea" id="RHEA:42896"/>
        <dbReference type="Rhea" id="RHEA-COMP:10271"/>
        <dbReference type="Rhea" id="RHEA-COMP:10272"/>
        <dbReference type="ChEBI" id="CHEBI:15378"/>
        <dbReference type="ChEBI" id="CHEBI:30011"/>
        <dbReference type="ChEBI" id="CHEBI:57856"/>
        <dbReference type="ChEBI" id="CHEBI:59789"/>
        <dbReference type="ChEBI" id="CHEBI:61891"/>
        <dbReference type="EC" id="2.1.1.297"/>
    </reaction>
</comment>
<evidence type="ECO:0000256" key="3">
    <source>
        <dbReference type="ARBA" id="ARBA00022679"/>
    </source>
</evidence>
<keyword evidence="8" id="KW-1185">Reference proteome</keyword>
<name>A0ABW5WBN5_9PSEU</name>
<dbReference type="Gene3D" id="1.10.8.10">
    <property type="entry name" value="DNA helicase RuvA subunit, C-terminal domain"/>
    <property type="match status" value="1"/>
</dbReference>
<reference evidence="8" key="1">
    <citation type="journal article" date="2019" name="Int. J. Syst. Evol. Microbiol.">
        <title>The Global Catalogue of Microorganisms (GCM) 10K type strain sequencing project: providing services to taxonomists for standard genome sequencing and annotation.</title>
        <authorList>
            <consortium name="The Broad Institute Genomics Platform"/>
            <consortium name="The Broad Institute Genome Sequencing Center for Infectious Disease"/>
            <person name="Wu L."/>
            <person name="Ma J."/>
        </authorList>
    </citation>
    <scope>NUCLEOTIDE SEQUENCE [LARGE SCALE GENOMIC DNA]</scope>
    <source>
        <strain evidence="8">IBRC-M 10906</strain>
    </source>
</reference>
<dbReference type="SUPFAM" id="SSF53335">
    <property type="entry name" value="S-adenosyl-L-methionine-dependent methyltransferases"/>
    <property type="match status" value="1"/>
</dbReference>
<dbReference type="InterPro" id="IPR050320">
    <property type="entry name" value="N5-glutamine_MTase"/>
</dbReference>
<dbReference type="EMBL" id="JBHUOF010000021">
    <property type="protein sequence ID" value="MFD2800955.1"/>
    <property type="molecule type" value="Genomic_DNA"/>
</dbReference>
<gene>
    <name evidence="7" type="ORF">ACFS2C_16310</name>
</gene>
<evidence type="ECO:0000256" key="5">
    <source>
        <dbReference type="ARBA" id="ARBA00048391"/>
    </source>
</evidence>
<comment type="caution">
    <text evidence="7">The sequence shown here is derived from an EMBL/GenBank/DDBJ whole genome shotgun (WGS) entry which is preliminary data.</text>
</comment>
<evidence type="ECO:0000313" key="7">
    <source>
        <dbReference type="EMBL" id="MFD2800955.1"/>
    </source>
</evidence>
<dbReference type="Proteomes" id="UP001597478">
    <property type="component" value="Unassembled WGS sequence"/>
</dbReference>
<dbReference type="PANTHER" id="PTHR18895:SF74">
    <property type="entry name" value="MTRF1L RELEASE FACTOR GLUTAMINE METHYLTRANSFERASE"/>
    <property type="match status" value="1"/>
</dbReference>
<dbReference type="PANTHER" id="PTHR18895">
    <property type="entry name" value="HEMK METHYLTRANSFERASE"/>
    <property type="match status" value="1"/>
</dbReference>
<proteinExistence type="predicted"/>
<dbReference type="NCBIfam" id="TIGR00536">
    <property type="entry name" value="hemK_fam"/>
    <property type="match status" value="1"/>
</dbReference>
<evidence type="ECO:0000256" key="2">
    <source>
        <dbReference type="ARBA" id="ARBA00022603"/>
    </source>
</evidence>
<dbReference type="CDD" id="cd02440">
    <property type="entry name" value="AdoMet_MTases"/>
    <property type="match status" value="1"/>
</dbReference>
<sequence length="265" mass="28025">MTALPQPHVVARLRAAGCVFAEDEARVLTAAARTEAELAELVERRVAGLPLEHIVGWAEFRGLRIAVEPGVFVPRRRTEFVVELALAALPDTEPVVVDLCCGSGALGVAIATERPRARVHAVDIDPAAVRCARRNLAALGGRVYEGDLFRALPVRLRGRVDAVVANVPYVPSAAIASMPPEARLHEPAVALDGGPDGLDVLRRVAAGVGDWLSPGGRLFIETSERQAVPAAEAFAESGLLPRLERSEELGATVVIGRSEAAPDVT</sequence>
<dbReference type="InterPro" id="IPR004556">
    <property type="entry name" value="HemK-like"/>
</dbReference>
<protein>
    <recommendedName>
        <fullName evidence="1">peptide chain release factor N(5)-glutamine methyltransferase</fullName>
        <ecNumber evidence="1">2.1.1.297</ecNumber>
    </recommendedName>
</protein>
<organism evidence="7 8">
    <name type="scientific">Prauserella oleivorans</name>
    <dbReference type="NCBI Taxonomy" id="1478153"/>
    <lineage>
        <taxon>Bacteria</taxon>
        <taxon>Bacillati</taxon>
        <taxon>Actinomycetota</taxon>
        <taxon>Actinomycetes</taxon>
        <taxon>Pseudonocardiales</taxon>
        <taxon>Pseudonocardiaceae</taxon>
        <taxon>Prauserella</taxon>
    </lineage>
</organism>